<reference evidence="2 3" key="1">
    <citation type="submission" date="2017-06" db="EMBL/GenBank/DDBJ databases">
        <title>Genome variation in co-occurring toxic Cylindrospermopsis raciborskii strains determines phenotypic plasticity.</title>
        <authorList>
            <person name="Willis A."/>
            <person name="Woodhouse J."/>
            <person name="Ongley S."/>
            <person name="Jex A."/>
            <person name="Burford M."/>
            <person name="Neilan B."/>
        </authorList>
    </citation>
    <scope>NUCLEOTIDE SEQUENCE [LARGE SCALE GENOMIC DNA]</scope>
    <source>
        <strain evidence="2 3">C07</strain>
    </source>
</reference>
<keyword evidence="3" id="KW-1185">Reference proteome</keyword>
<protein>
    <submittedName>
        <fullName evidence="2">Uncharacterized protein</fullName>
    </submittedName>
</protein>
<comment type="caution">
    <text evidence="2">The sequence shown here is derived from an EMBL/GenBank/DDBJ whole genome shotgun (WGS) entry which is preliminary data.</text>
</comment>
<dbReference type="Pfam" id="PF05917">
    <property type="entry name" value="DUF874"/>
    <property type="match status" value="1"/>
</dbReference>
<evidence type="ECO:0000313" key="2">
    <source>
        <dbReference type="EMBL" id="PNJ93234.1"/>
    </source>
</evidence>
<dbReference type="PANTHER" id="PTHR33352:SF3">
    <property type="entry name" value="SLR1612 PROTEIN"/>
    <property type="match status" value="1"/>
</dbReference>
<name>A0ABX4WJC1_9CYAN</name>
<gene>
    <name evidence="2" type="ORF">CEP15_15040</name>
</gene>
<feature type="region of interest" description="Disordered" evidence="1">
    <location>
        <begin position="45"/>
        <end position="71"/>
    </location>
</feature>
<sequence>MGLFLGTWQGTKEGRTGYWLRWWDKTGNLLPWALELIEQERQLVEQERQRAEQERQRAEQERQRAEQERQEKERLIAYLRSQGVDPHNLPNHAG</sequence>
<dbReference type="PANTHER" id="PTHR33352">
    <property type="entry name" value="SLR1095 PROTEIN"/>
    <property type="match status" value="1"/>
</dbReference>
<accession>A0ABX4WJC1</accession>
<dbReference type="InterPro" id="IPR008592">
    <property type="entry name" value="DUF874"/>
</dbReference>
<proteinExistence type="predicted"/>
<dbReference type="Proteomes" id="UP000236284">
    <property type="component" value="Unassembled WGS sequence"/>
</dbReference>
<organism evidence="2 3">
    <name type="scientific">Cylindrospermopsis raciborskii C07</name>
    <dbReference type="NCBI Taxonomy" id="2014886"/>
    <lineage>
        <taxon>Bacteria</taxon>
        <taxon>Bacillati</taxon>
        <taxon>Cyanobacteriota</taxon>
        <taxon>Cyanophyceae</taxon>
        <taxon>Nostocales</taxon>
        <taxon>Aphanizomenonaceae</taxon>
        <taxon>Cylindrospermopsis</taxon>
    </lineage>
</organism>
<evidence type="ECO:0000256" key="1">
    <source>
        <dbReference type="SAM" id="MobiDB-lite"/>
    </source>
</evidence>
<evidence type="ECO:0000313" key="3">
    <source>
        <dbReference type="Proteomes" id="UP000236284"/>
    </source>
</evidence>
<dbReference type="EMBL" id="NJHS01000298">
    <property type="protein sequence ID" value="PNJ93234.1"/>
    <property type="molecule type" value="Genomic_DNA"/>
</dbReference>